<sequence length="204" mass="22932">MRRPGAAHSVAWKLHKRGIQLGSRELQRGELKVKLAQEYSTTALGCLFNAVIVTRWWKPPLNTPLTIYGEVPEVVEVVCYLGSCISSDCSVTDEVNARICKAQSAFANLRHLWRQNGLSLNLKGRDGDRVILPVSVWRHYRTWLPTDVTGVLAVSFYPDCLNECLEVLSNKSWLYGSEALVLNTDVMLSMMMMIMMISPTKSEA</sequence>
<dbReference type="KEGG" id="ovi:T265_08262"/>
<dbReference type="RefSeq" id="XP_009172274.1">
    <property type="nucleotide sequence ID" value="XM_009174010.1"/>
</dbReference>
<reference evidence="1 2" key="1">
    <citation type="submission" date="2013-11" db="EMBL/GenBank/DDBJ databases">
        <title>Opisthorchis viverrini - life in the bile duct.</title>
        <authorList>
            <person name="Young N.D."/>
            <person name="Nagarajan N."/>
            <person name="Lin S.J."/>
            <person name="Korhonen P.K."/>
            <person name="Jex A.R."/>
            <person name="Hall R.S."/>
            <person name="Safavi-Hemami H."/>
            <person name="Kaewkong W."/>
            <person name="Bertrand D."/>
            <person name="Gao S."/>
            <person name="Seet Q."/>
            <person name="Wongkham S."/>
            <person name="Teh B.T."/>
            <person name="Wongkham C."/>
            <person name="Intapan P.M."/>
            <person name="Maleewong W."/>
            <person name="Yang X."/>
            <person name="Hu M."/>
            <person name="Wang Z."/>
            <person name="Hofmann A."/>
            <person name="Sternberg P.W."/>
            <person name="Tan P."/>
            <person name="Wang J."/>
            <person name="Gasser R.B."/>
        </authorList>
    </citation>
    <scope>NUCLEOTIDE SEQUENCE [LARGE SCALE GENOMIC DNA]</scope>
</reference>
<keyword evidence="2" id="KW-1185">Reference proteome</keyword>
<dbReference type="AlphaFoldDB" id="A0A074Z9Q6"/>
<organism evidence="1 2">
    <name type="scientific">Opisthorchis viverrini</name>
    <name type="common">Southeast Asian liver fluke</name>
    <dbReference type="NCBI Taxonomy" id="6198"/>
    <lineage>
        <taxon>Eukaryota</taxon>
        <taxon>Metazoa</taxon>
        <taxon>Spiralia</taxon>
        <taxon>Lophotrochozoa</taxon>
        <taxon>Platyhelminthes</taxon>
        <taxon>Trematoda</taxon>
        <taxon>Digenea</taxon>
        <taxon>Opisthorchiida</taxon>
        <taxon>Opisthorchiata</taxon>
        <taxon>Opisthorchiidae</taxon>
        <taxon>Opisthorchis</taxon>
    </lineage>
</organism>
<evidence type="ECO:0000313" key="2">
    <source>
        <dbReference type="Proteomes" id="UP000054324"/>
    </source>
</evidence>
<evidence type="ECO:0000313" key="1">
    <source>
        <dbReference type="EMBL" id="KER23966.1"/>
    </source>
</evidence>
<dbReference type="CTD" id="20322441"/>
<dbReference type="EMBL" id="KL596828">
    <property type="protein sequence ID" value="KER23966.1"/>
    <property type="molecule type" value="Genomic_DNA"/>
</dbReference>
<protein>
    <submittedName>
        <fullName evidence="1">Uncharacterized protein</fullName>
    </submittedName>
</protein>
<proteinExistence type="predicted"/>
<dbReference type="Proteomes" id="UP000054324">
    <property type="component" value="Unassembled WGS sequence"/>
</dbReference>
<dbReference type="GeneID" id="20322441"/>
<accession>A0A074Z9Q6</accession>
<gene>
    <name evidence="1" type="ORF">T265_08262</name>
</gene>
<name>A0A074Z9Q6_OPIVI</name>